<name>A0A0F9HY03_9ZZZZ</name>
<proteinExistence type="predicted"/>
<evidence type="ECO:0000313" key="1">
    <source>
        <dbReference type="EMBL" id="KKL86595.1"/>
    </source>
</evidence>
<dbReference type="EMBL" id="LAZR01021070">
    <property type="protein sequence ID" value="KKL86595.1"/>
    <property type="molecule type" value="Genomic_DNA"/>
</dbReference>
<sequence length="541" mass="59523">MAERNEKDTSQLETEHISQEIDNMMLLAKNTRKPFARSWYNNNFFDDGFHLRTISRTTGRIIDRGRAATLYSPRRAIPKASRQIRGMANLMLSQDYVPQIRPEKVTNVNYPQAEEFQEAKQDAKLVAKRVGHWLTEEWNDQDLDIKMVQMVMLTMKNYISYIQISPDPIEEAIKTQVYDAFDIYLMSNRTSIYDSPFIIKEVSKLIRKIKANEMFDKEQLEKITPDTRYASDEIKEAYLTSKFGKSGAGSDSANSGTSRDDAFATVAKGLSRATADQDDVVLITPSSSTGRTSEASEINWNKRRTHLIGSTSPLMSSPRAGMSFGSSVATPSLTISTRSCIFKNITVAQFNDVENNVLVELTGSYNYYEGVHFQAFGNALTGDDAAAKGVHLSGSDENVFNRCTFGLDTVIRTAANYTLAFAAGTANSNNSFYGCNFVMIADADAPRHISTADGGGSALNRWAMFENCMFNCNADLNSGTTQTDVGSFDTIPDAGGTPIFKDCVQVGHTGWANTLTGMKILGAASNGTPLTSYGEAVNPTA</sequence>
<gene>
    <name evidence="1" type="ORF">LCGC14_1943180</name>
</gene>
<comment type="caution">
    <text evidence="1">The sequence shown here is derived from an EMBL/GenBank/DDBJ whole genome shotgun (WGS) entry which is preliminary data.</text>
</comment>
<protein>
    <submittedName>
        <fullName evidence="1">Uncharacterized protein</fullName>
    </submittedName>
</protein>
<dbReference type="AlphaFoldDB" id="A0A0F9HY03"/>
<organism evidence="1">
    <name type="scientific">marine sediment metagenome</name>
    <dbReference type="NCBI Taxonomy" id="412755"/>
    <lineage>
        <taxon>unclassified sequences</taxon>
        <taxon>metagenomes</taxon>
        <taxon>ecological metagenomes</taxon>
    </lineage>
</organism>
<accession>A0A0F9HY03</accession>
<reference evidence="1" key="1">
    <citation type="journal article" date="2015" name="Nature">
        <title>Complex archaea that bridge the gap between prokaryotes and eukaryotes.</title>
        <authorList>
            <person name="Spang A."/>
            <person name="Saw J.H."/>
            <person name="Jorgensen S.L."/>
            <person name="Zaremba-Niedzwiedzka K."/>
            <person name="Martijn J."/>
            <person name="Lind A.E."/>
            <person name="van Eijk R."/>
            <person name="Schleper C."/>
            <person name="Guy L."/>
            <person name="Ettema T.J."/>
        </authorList>
    </citation>
    <scope>NUCLEOTIDE SEQUENCE</scope>
</reference>